<dbReference type="InterPro" id="IPR012337">
    <property type="entry name" value="RNaseH-like_sf"/>
</dbReference>
<keyword evidence="2" id="KW-0269">Exonuclease</keyword>
<evidence type="ECO:0000313" key="2">
    <source>
        <dbReference type="EMBL" id="WXC84719.1"/>
    </source>
</evidence>
<dbReference type="NCBIfam" id="NF006615">
    <property type="entry name" value="PRK09182.1"/>
    <property type="match status" value="1"/>
</dbReference>
<feature type="domain" description="Exonuclease" evidence="1">
    <location>
        <begin position="41"/>
        <end position="209"/>
    </location>
</feature>
<dbReference type="InterPro" id="IPR013520">
    <property type="entry name" value="Ribonucl_H"/>
</dbReference>
<keyword evidence="2" id="KW-0540">Nuclease</keyword>
<dbReference type="InterPro" id="IPR036397">
    <property type="entry name" value="RNaseH_sf"/>
</dbReference>
<dbReference type="PANTHER" id="PTHR30231:SF37">
    <property type="entry name" value="EXODEOXYRIBONUCLEASE 10"/>
    <property type="match status" value="1"/>
</dbReference>
<dbReference type="SUPFAM" id="SSF53098">
    <property type="entry name" value="Ribonuclease H-like"/>
    <property type="match status" value="1"/>
</dbReference>
<dbReference type="GO" id="GO:0004527">
    <property type="term" value="F:exonuclease activity"/>
    <property type="evidence" value="ECO:0007669"/>
    <property type="project" value="UniProtKB-KW"/>
</dbReference>
<proteinExistence type="predicted"/>
<protein>
    <submittedName>
        <fullName evidence="2">3'-5' exonuclease</fullName>
    </submittedName>
</protein>
<keyword evidence="2" id="KW-0378">Hydrolase</keyword>
<dbReference type="SMART" id="SM00479">
    <property type="entry name" value="EXOIII"/>
    <property type="match status" value="1"/>
</dbReference>
<dbReference type="Proteomes" id="UP001432046">
    <property type="component" value="Plasmid pBs5S5b"/>
</dbReference>
<gene>
    <name evidence="2" type="ORF">WDK88_44650</name>
</gene>
<keyword evidence="2" id="KW-0614">Plasmid</keyword>
<evidence type="ECO:0000259" key="1">
    <source>
        <dbReference type="SMART" id="SM00479"/>
    </source>
</evidence>
<dbReference type="RefSeq" id="WP_338835131.1">
    <property type="nucleotide sequence ID" value="NZ_CP147712.1"/>
</dbReference>
<sequence length="299" mass="33483">MDQSELERMAALLEASGRYRILRRLEPRAVYDAPDGSVLHRGIFLDVETTGTDPSADEIVELAMIPFDFASDGRIFAVHGSFDRLRDPGRPIPTDVVAITGITDEMVAGQSIDPADVEAFVDDNSVVLVVAHHAGFDRAFAERFCGAFARLPWACSWREIPWTDEGFADGTKLANLAAGCGFFHGGHRAVDDCRAGVELLSRRLPRSGRRALDVLLESARTPLWRIRAVGAPFELREALKARLYRWDPGENGRPRAWFVDVAGDALEAERAFLRKEIYRRHVDIEARRIDAYDRYSDRA</sequence>
<dbReference type="CDD" id="cd06127">
    <property type="entry name" value="DEDDh"/>
    <property type="match status" value="1"/>
</dbReference>
<reference evidence="2" key="2">
    <citation type="submission" date="2024-03" db="EMBL/GenBank/DDBJ databases">
        <authorList>
            <person name="Bromfield E.S.P."/>
            <person name="Cloutier S."/>
        </authorList>
    </citation>
    <scope>NUCLEOTIDE SEQUENCE</scope>
    <source>
        <strain evidence="2">5S5</strain>
        <plasmid evidence="2">pBs5S5b</plasmid>
    </source>
</reference>
<geneLocation type="plasmid" evidence="2 3">
    <name>pBs5S5b</name>
</geneLocation>
<name>A0ABZ2PBX2_9BRAD</name>
<dbReference type="EMBL" id="CP147712">
    <property type="protein sequence ID" value="WXC84719.1"/>
    <property type="molecule type" value="Genomic_DNA"/>
</dbReference>
<keyword evidence="3" id="KW-1185">Reference proteome</keyword>
<dbReference type="Pfam" id="PF00929">
    <property type="entry name" value="RNase_T"/>
    <property type="match status" value="1"/>
</dbReference>
<reference evidence="2" key="1">
    <citation type="journal article" date="2021" name="Int. J. Syst. Evol. Microbiol.">
        <title>Bradyrhizobium septentrionale sp. nov. (sv. septentrionale) and Bradyrhizobium quebecense sp. nov. (sv. septentrionale) associated with legumes native to Canada possess rearranged symbiosis genes and numerous insertion sequences.</title>
        <authorList>
            <person name="Bromfield E.S.P."/>
            <person name="Cloutier S."/>
        </authorList>
    </citation>
    <scope>NUCLEOTIDE SEQUENCE</scope>
    <source>
        <strain evidence="2">5S5</strain>
    </source>
</reference>
<organism evidence="2 3">
    <name type="scientific">Bradyrhizobium septentrionale</name>
    <dbReference type="NCBI Taxonomy" id="1404411"/>
    <lineage>
        <taxon>Bacteria</taxon>
        <taxon>Pseudomonadati</taxon>
        <taxon>Pseudomonadota</taxon>
        <taxon>Alphaproteobacteria</taxon>
        <taxon>Hyphomicrobiales</taxon>
        <taxon>Nitrobacteraceae</taxon>
        <taxon>Bradyrhizobium</taxon>
    </lineage>
</organism>
<dbReference type="Gene3D" id="3.30.420.10">
    <property type="entry name" value="Ribonuclease H-like superfamily/Ribonuclease H"/>
    <property type="match status" value="1"/>
</dbReference>
<dbReference type="PANTHER" id="PTHR30231">
    <property type="entry name" value="DNA POLYMERASE III SUBUNIT EPSILON"/>
    <property type="match status" value="1"/>
</dbReference>
<evidence type="ECO:0000313" key="3">
    <source>
        <dbReference type="Proteomes" id="UP001432046"/>
    </source>
</evidence>
<accession>A0ABZ2PBX2</accession>